<proteinExistence type="predicted"/>
<dbReference type="Pfam" id="PF10094">
    <property type="entry name" value="DUF2332"/>
    <property type="match status" value="1"/>
</dbReference>
<accession>A0A8J3EUB9</accession>
<dbReference type="Proteomes" id="UP000650511">
    <property type="component" value="Unassembled WGS sequence"/>
</dbReference>
<dbReference type="RefSeq" id="WP_130649116.1">
    <property type="nucleotide sequence ID" value="NZ_BMHA01000007.1"/>
</dbReference>
<reference evidence="1" key="1">
    <citation type="journal article" date="2014" name="Int. J. Syst. Evol. Microbiol.">
        <title>Complete genome sequence of Corynebacterium casei LMG S-19264T (=DSM 44701T), isolated from a smear-ripened cheese.</title>
        <authorList>
            <consortium name="US DOE Joint Genome Institute (JGI-PGF)"/>
            <person name="Walter F."/>
            <person name="Albersmeier A."/>
            <person name="Kalinowski J."/>
            <person name="Ruckert C."/>
        </authorList>
    </citation>
    <scope>NUCLEOTIDE SEQUENCE</scope>
    <source>
        <strain evidence="1">CGMCC 1.14988</strain>
    </source>
</reference>
<name>A0A8J3EUB9_9ACTN</name>
<evidence type="ECO:0008006" key="3">
    <source>
        <dbReference type="Google" id="ProtNLM"/>
    </source>
</evidence>
<evidence type="ECO:0000313" key="2">
    <source>
        <dbReference type="Proteomes" id="UP000650511"/>
    </source>
</evidence>
<reference evidence="1" key="2">
    <citation type="submission" date="2020-09" db="EMBL/GenBank/DDBJ databases">
        <authorList>
            <person name="Sun Q."/>
            <person name="Zhou Y."/>
        </authorList>
    </citation>
    <scope>NUCLEOTIDE SEQUENCE</scope>
    <source>
        <strain evidence="1">CGMCC 1.14988</strain>
    </source>
</reference>
<dbReference type="EMBL" id="BMHA01000007">
    <property type="protein sequence ID" value="GGI06849.1"/>
    <property type="molecule type" value="Genomic_DNA"/>
</dbReference>
<gene>
    <name evidence="1" type="ORF">GCM10011354_21150</name>
</gene>
<organism evidence="1 2">
    <name type="scientific">Egicoccus halophilus</name>
    <dbReference type="NCBI Taxonomy" id="1670830"/>
    <lineage>
        <taxon>Bacteria</taxon>
        <taxon>Bacillati</taxon>
        <taxon>Actinomycetota</taxon>
        <taxon>Nitriliruptoria</taxon>
        <taxon>Egicoccales</taxon>
        <taxon>Egicoccaceae</taxon>
        <taxon>Egicoccus</taxon>
    </lineage>
</organism>
<dbReference type="AlphaFoldDB" id="A0A8J3EUB9"/>
<dbReference type="InterPro" id="IPR011200">
    <property type="entry name" value="UCP012608"/>
</dbReference>
<evidence type="ECO:0000313" key="1">
    <source>
        <dbReference type="EMBL" id="GGI06849.1"/>
    </source>
</evidence>
<comment type="caution">
    <text evidence="1">The sequence shown here is derived from an EMBL/GenBank/DDBJ whole genome shotgun (WGS) entry which is preliminary data.</text>
</comment>
<protein>
    <recommendedName>
        <fullName evidence="3">DUF2332 domain-containing protein</fullName>
    </recommendedName>
</protein>
<dbReference type="OrthoDB" id="8899077at2"/>
<keyword evidence="2" id="KW-1185">Reference proteome</keyword>
<sequence>MGGPSDEGLGHDALAAGERLRRFASACEDRSPLYAHLARSAADDPDVAGLLTAAPSAPLGHPTLLFAAVHDLVLLGAAPALAAWYPSVGGTRTTTDGDPWPIFRATSLGQRSEVEHRIRTRRTQTNEVGRSSALLLALRAVEQQVGRPLAWLDVGTSAGLTLRADRFRHALVGDDGPASAAVLGPADATVRLTCRVGGDPPADRLPSLAWRAGLDAAPVDLTDDDARRWLQACVWPEQTDRLARLRAALQVAVDVPVPVTAGDAVTDLADAAAAAPADATLVVTHTWVLAYLDAAARQAFDAALAALGAERDVERIGMEDGGLLPGTRRDGVSRSFLGRTSWHGGRRRDQVLGTVDDHGRWLRWRPRPVDGAAAAGA</sequence>